<protein>
    <recommendedName>
        <fullName evidence="5">Molybdopterin molybdenumtransferase</fullName>
        <ecNumber evidence="5">2.10.1.1</ecNumber>
    </recommendedName>
</protein>
<dbReference type="Gene3D" id="2.170.190.11">
    <property type="entry name" value="Molybdopterin biosynthesis moea protein, domain 3"/>
    <property type="match status" value="1"/>
</dbReference>
<comment type="pathway">
    <text evidence="5">Cofactor biosynthesis; molybdopterin biosynthesis.</text>
</comment>
<comment type="catalytic activity">
    <reaction evidence="4">
        <text>adenylyl-molybdopterin + molybdate = Mo-molybdopterin + AMP + H(+)</text>
        <dbReference type="Rhea" id="RHEA:35047"/>
        <dbReference type="ChEBI" id="CHEBI:15378"/>
        <dbReference type="ChEBI" id="CHEBI:36264"/>
        <dbReference type="ChEBI" id="CHEBI:62727"/>
        <dbReference type="ChEBI" id="CHEBI:71302"/>
        <dbReference type="ChEBI" id="CHEBI:456215"/>
        <dbReference type="EC" id="2.10.1.1"/>
    </reaction>
</comment>
<evidence type="ECO:0000259" key="6">
    <source>
        <dbReference type="SMART" id="SM00852"/>
    </source>
</evidence>
<dbReference type="Gene3D" id="3.40.980.10">
    <property type="entry name" value="MoaB/Mog-like domain"/>
    <property type="match status" value="1"/>
</dbReference>
<dbReference type="Pfam" id="PF12804">
    <property type="entry name" value="NTP_transf_3"/>
    <property type="match status" value="1"/>
</dbReference>
<keyword evidence="3 5" id="KW-0500">Molybdenum</keyword>
<dbReference type="EMBL" id="BAABIE010000009">
    <property type="protein sequence ID" value="GAA4750701.1"/>
    <property type="molecule type" value="Genomic_DNA"/>
</dbReference>
<organism evidence="7 8">
    <name type="scientific">Gordonia alkaliphila</name>
    <dbReference type="NCBI Taxonomy" id="1053547"/>
    <lineage>
        <taxon>Bacteria</taxon>
        <taxon>Bacillati</taxon>
        <taxon>Actinomycetota</taxon>
        <taxon>Actinomycetes</taxon>
        <taxon>Mycobacteriales</taxon>
        <taxon>Gordoniaceae</taxon>
        <taxon>Gordonia</taxon>
    </lineage>
</organism>
<keyword evidence="5" id="KW-0808">Transferase</keyword>
<proteinExistence type="inferred from homology"/>
<reference evidence="8" key="1">
    <citation type="journal article" date="2019" name="Int. J. Syst. Evol. Microbiol.">
        <title>The Global Catalogue of Microorganisms (GCM) 10K type strain sequencing project: providing services to taxonomists for standard genome sequencing and annotation.</title>
        <authorList>
            <consortium name="The Broad Institute Genomics Platform"/>
            <consortium name="The Broad Institute Genome Sequencing Center for Infectious Disease"/>
            <person name="Wu L."/>
            <person name="Ma J."/>
        </authorList>
    </citation>
    <scope>NUCLEOTIDE SEQUENCE [LARGE SCALE GENOMIC DNA]</scope>
    <source>
        <strain evidence="8">JCM 18077</strain>
    </source>
</reference>
<keyword evidence="5" id="KW-0501">Molybdenum cofactor biosynthesis</keyword>
<dbReference type="InterPro" id="IPR038987">
    <property type="entry name" value="MoeA-like"/>
</dbReference>
<evidence type="ECO:0000256" key="3">
    <source>
        <dbReference type="ARBA" id="ARBA00022505"/>
    </source>
</evidence>
<keyword evidence="5" id="KW-0479">Metal-binding</keyword>
<dbReference type="Pfam" id="PF03453">
    <property type="entry name" value="MoeA_N"/>
    <property type="match status" value="1"/>
</dbReference>
<dbReference type="SUPFAM" id="SSF63882">
    <property type="entry name" value="MoeA N-terminal region -like"/>
    <property type="match status" value="1"/>
</dbReference>
<keyword evidence="5" id="KW-0460">Magnesium</keyword>
<dbReference type="Pfam" id="PF00994">
    <property type="entry name" value="MoCF_biosynth"/>
    <property type="match status" value="1"/>
</dbReference>
<dbReference type="PANTHER" id="PTHR10192">
    <property type="entry name" value="MOLYBDOPTERIN BIOSYNTHESIS PROTEIN"/>
    <property type="match status" value="1"/>
</dbReference>
<name>A0ABP8Z9W9_9ACTN</name>
<dbReference type="InterPro" id="IPR001453">
    <property type="entry name" value="MoaB/Mog_dom"/>
</dbReference>
<comment type="caution">
    <text evidence="7">The sequence shown here is derived from an EMBL/GenBank/DDBJ whole genome shotgun (WGS) entry which is preliminary data.</text>
</comment>
<evidence type="ECO:0000256" key="1">
    <source>
        <dbReference type="ARBA" id="ARBA00002901"/>
    </source>
</evidence>
<comment type="similarity">
    <text evidence="2 5">Belongs to the MoeA family.</text>
</comment>
<dbReference type="InterPro" id="IPR036688">
    <property type="entry name" value="MoeA_C_domain_IV_sf"/>
</dbReference>
<dbReference type="InterPro" id="IPR005110">
    <property type="entry name" value="MoeA_linker/N"/>
</dbReference>
<dbReference type="Proteomes" id="UP001500822">
    <property type="component" value="Unassembled WGS sequence"/>
</dbReference>
<dbReference type="InterPro" id="IPR025877">
    <property type="entry name" value="MobA-like_NTP_Trfase"/>
</dbReference>
<evidence type="ECO:0000313" key="8">
    <source>
        <dbReference type="Proteomes" id="UP001500822"/>
    </source>
</evidence>
<dbReference type="RefSeq" id="WP_345313510.1">
    <property type="nucleotide sequence ID" value="NZ_BAABIE010000009.1"/>
</dbReference>
<dbReference type="EC" id="2.10.1.1" evidence="5"/>
<evidence type="ECO:0000313" key="7">
    <source>
        <dbReference type="EMBL" id="GAA4750701.1"/>
    </source>
</evidence>
<dbReference type="InterPro" id="IPR036135">
    <property type="entry name" value="MoeA_linker/N_sf"/>
</dbReference>
<feature type="domain" description="MoaB/Mog" evidence="6">
    <location>
        <begin position="361"/>
        <end position="500"/>
    </location>
</feature>
<evidence type="ECO:0000256" key="2">
    <source>
        <dbReference type="ARBA" id="ARBA00010763"/>
    </source>
</evidence>
<dbReference type="Gene3D" id="3.90.550.10">
    <property type="entry name" value="Spore Coat Polysaccharide Biosynthesis Protein SpsA, Chain A"/>
    <property type="match status" value="1"/>
</dbReference>
<dbReference type="Gene3D" id="3.90.105.10">
    <property type="entry name" value="Molybdopterin biosynthesis moea protein, domain 2"/>
    <property type="match status" value="1"/>
</dbReference>
<dbReference type="PANTHER" id="PTHR10192:SF5">
    <property type="entry name" value="GEPHYRIN"/>
    <property type="match status" value="1"/>
</dbReference>
<dbReference type="InterPro" id="IPR029044">
    <property type="entry name" value="Nucleotide-diphossugar_trans"/>
</dbReference>
<gene>
    <name evidence="7" type="ORF">GCM10023217_21550</name>
</gene>
<comment type="cofactor">
    <cofactor evidence="5">
        <name>Mg(2+)</name>
        <dbReference type="ChEBI" id="CHEBI:18420"/>
    </cofactor>
</comment>
<keyword evidence="8" id="KW-1185">Reference proteome</keyword>
<sequence>MTVTQPVFDAIVLAGGRARRLAGADKPAASVGGRRLIDIALDAVAGARSVVVVGPDRRLPAQVLTAREEPPYSGPVAAIAAGLAALDAAGRTDVPVVVLASDLPEATAGQVAELLRALDEDGSPAVFASDEGGHAQYLLGAWTSRALAAVRAAAPGASVRSLLPAGAVFRAIAGTADVDTPADLDHARRRAAVGPDPIAARAIVRSALPPLPAVVKAADHTAGTVLAAPLRAAEPFPPFDASAMDGFAVAGPGPWRLVDAPRAAGHTDTAALTDGQAARIATGAALPTGADRALRHEETVLDGDRLTETSTGRDDTRRAGSAWPAGAALAPAGYDADAAVRSVARAARVLELTVRGPVRARLHTSGDEVVADCSGAQPLPYGTIADAASGPVTALLHDTGVETTAGGHLADTVDAFRAALTAPADLIVVIGATGHGVADHLRAALAAEDAELLVDGIRLRPGGSLLVARMPSGTVLLGLGGNPLAAVAGTAVLVPAITDALLGRAPRPPELLDLTASDELRMPTRWRVLPVEPDGAGAWVATAGRGTGHLASAIGHRGLALIPPTESAAGVQRLS</sequence>
<dbReference type="SUPFAM" id="SSF53448">
    <property type="entry name" value="Nucleotide-diphospho-sugar transferases"/>
    <property type="match status" value="1"/>
</dbReference>
<dbReference type="Gene3D" id="2.40.340.10">
    <property type="entry name" value="MoeA, C-terminal, domain IV"/>
    <property type="match status" value="1"/>
</dbReference>
<accession>A0ABP8Z9W9</accession>
<evidence type="ECO:0000256" key="5">
    <source>
        <dbReference type="RuleBase" id="RU365090"/>
    </source>
</evidence>
<comment type="function">
    <text evidence="1 5">Catalyzes the insertion of molybdate into adenylated molybdopterin with the concomitant release of AMP.</text>
</comment>
<dbReference type="InterPro" id="IPR036425">
    <property type="entry name" value="MoaB/Mog-like_dom_sf"/>
</dbReference>
<dbReference type="SMART" id="SM00852">
    <property type="entry name" value="MoCF_biosynth"/>
    <property type="match status" value="1"/>
</dbReference>
<dbReference type="SUPFAM" id="SSF53218">
    <property type="entry name" value="Molybdenum cofactor biosynthesis proteins"/>
    <property type="match status" value="1"/>
</dbReference>
<evidence type="ECO:0000256" key="4">
    <source>
        <dbReference type="ARBA" id="ARBA00047317"/>
    </source>
</evidence>